<evidence type="ECO:0000259" key="2">
    <source>
        <dbReference type="Pfam" id="PF02272"/>
    </source>
</evidence>
<feature type="domain" description="DDH" evidence="1">
    <location>
        <begin position="16"/>
        <end position="154"/>
    </location>
</feature>
<feature type="domain" description="DHHA1" evidence="2">
    <location>
        <begin position="221"/>
        <end position="316"/>
    </location>
</feature>
<dbReference type="InterPro" id="IPR001667">
    <property type="entry name" value="DDH_dom"/>
</dbReference>
<organism evidence="3 4">
    <name type="scientific">Caldanaerobacter subterraneus</name>
    <dbReference type="NCBI Taxonomy" id="911092"/>
    <lineage>
        <taxon>Bacteria</taxon>
        <taxon>Bacillati</taxon>
        <taxon>Bacillota</taxon>
        <taxon>Clostridia</taxon>
        <taxon>Thermoanaerobacterales</taxon>
        <taxon>Thermoanaerobacteraceae</taxon>
        <taxon>Caldanaerobacter</taxon>
    </lineage>
</organism>
<evidence type="ECO:0000313" key="3">
    <source>
        <dbReference type="EMBL" id="HBT49375.1"/>
    </source>
</evidence>
<dbReference type="InterPro" id="IPR038763">
    <property type="entry name" value="DHH_sf"/>
</dbReference>
<dbReference type="Pfam" id="PF01368">
    <property type="entry name" value="DHH"/>
    <property type="match status" value="1"/>
</dbReference>
<dbReference type="InterPro" id="IPR003156">
    <property type="entry name" value="DHHA1_dom"/>
</dbReference>
<reference evidence="3 4" key="1">
    <citation type="journal article" date="2018" name="Nat. Biotechnol.">
        <title>A standardized bacterial taxonomy based on genome phylogeny substantially revises the tree of life.</title>
        <authorList>
            <person name="Parks D.H."/>
            <person name="Chuvochina M."/>
            <person name="Waite D.W."/>
            <person name="Rinke C."/>
            <person name="Skarshewski A."/>
            <person name="Chaumeil P.A."/>
            <person name="Hugenholtz P."/>
        </authorList>
    </citation>
    <scope>NUCLEOTIDE SEQUENCE [LARGE SCALE GENOMIC DNA]</scope>
    <source>
        <strain evidence="3">UBA12544</strain>
    </source>
</reference>
<dbReference type="PANTHER" id="PTHR47618">
    <property type="entry name" value="BIFUNCTIONAL OLIGORIBONUCLEASE AND PAP PHOSPHATASE NRNA"/>
    <property type="match status" value="1"/>
</dbReference>
<dbReference type="RefSeq" id="WP_009610673.1">
    <property type="nucleotide sequence ID" value="NZ_DOLB01000096.1"/>
</dbReference>
<protein>
    <submittedName>
        <fullName evidence="3">Bifunctional oligoribonuclease/PAP phosphatase NrnA</fullName>
    </submittedName>
</protein>
<name>A0A117KWJ3_9THEO</name>
<dbReference type="Pfam" id="PF02272">
    <property type="entry name" value="DHHA1"/>
    <property type="match status" value="1"/>
</dbReference>
<dbReference type="EMBL" id="DOLB01000096">
    <property type="protein sequence ID" value="HBT49375.1"/>
    <property type="molecule type" value="Genomic_DNA"/>
</dbReference>
<sequence>MILIDVVNEIKKAESVILLTHVAPDGDAIGSVTGMYKVLKKMGKDVSAFIDDQLPEMYSFVPNVDKISRPFDKKADLVLIFDCADEERLGSSKEFLDKGPITVNIDHHISNTLYAKLNYVDTNAAATAEIAYQLVKLLGIDFDEEIATSFYTAILTDTGGFTYESTTSMTHHIAGDLINNGARFREVAEKVFNSLKFNKAKLLGKALNSLTLYKDGLVSYMEILKKDFEETGTDLSHLENIVSYGRNIEGVEVAVLLVEKEGEVKVSLRSKERVDVNKIASTFGGGGHVRASGCTIEGTIEEAKEKILKEVFKELEK</sequence>
<dbReference type="SUPFAM" id="SSF64182">
    <property type="entry name" value="DHH phosphoesterases"/>
    <property type="match status" value="1"/>
</dbReference>
<comment type="caution">
    <text evidence="3">The sequence shown here is derived from an EMBL/GenBank/DDBJ whole genome shotgun (WGS) entry which is preliminary data.</text>
</comment>
<dbReference type="Gene3D" id="3.10.310.30">
    <property type="match status" value="1"/>
</dbReference>
<gene>
    <name evidence="3" type="ORF">DEA61_06060</name>
</gene>
<dbReference type="OMA" id="NIDHHVS"/>
<dbReference type="AlphaFoldDB" id="A0A117KWJ3"/>
<evidence type="ECO:0000313" key="4">
    <source>
        <dbReference type="Proteomes" id="UP000264445"/>
    </source>
</evidence>
<dbReference type="PANTHER" id="PTHR47618:SF1">
    <property type="entry name" value="BIFUNCTIONAL OLIGORIBONUCLEASE AND PAP PHOSPHATASE NRNA"/>
    <property type="match status" value="1"/>
</dbReference>
<accession>A0A117KWJ3</accession>
<dbReference type="InterPro" id="IPR051319">
    <property type="entry name" value="Oligoribo/pAp-PDE_c-di-AMP_PDE"/>
</dbReference>
<dbReference type="Gene3D" id="3.90.1640.10">
    <property type="entry name" value="inorganic pyrophosphatase (n-terminal core)"/>
    <property type="match status" value="1"/>
</dbReference>
<evidence type="ECO:0000259" key="1">
    <source>
        <dbReference type="Pfam" id="PF01368"/>
    </source>
</evidence>
<dbReference type="GO" id="GO:0003676">
    <property type="term" value="F:nucleic acid binding"/>
    <property type="evidence" value="ECO:0007669"/>
    <property type="project" value="InterPro"/>
</dbReference>
<dbReference type="Proteomes" id="UP000264445">
    <property type="component" value="Unassembled WGS sequence"/>
</dbReference>
<proteinExistence type="predicted"/>